<dbReference type="OrthoDB" id="185373at2759"/>
<dbReference type="InterPro" id="IPR002885">
    <property type="entry name" value="PPR_rpt"/>
</dbReference>
<proteinExistence type="predicted"/>
<gene>
    <name evidence="2" type="ORF">Goshw_029763</name>
</gene>
<comment type="caution">
    <text evidence="2">The sequence shown here is derived from an EMBL/GenBank/DDBJ whole genome shotgun (WGS) entry which is preliminary data.</text>
</comment>
<keyword evidence="3" id="KW-1185">Reference proteome</keyword>
<protein>
    <recommendedName>
        <fullName evidence="4">Pentacotripeptide-repeat region of PRORP domain-containing protein</fullName>
    </recommendedName>
</protein>
<evidence type="ECO:0000256" key="1">
    <source>
        <dbReference type="ARBA" id="ARBA00022737"/>
    </source>
</evidence>
<dbReference type="Pfam" id="PF12854">
    <property type="entry name" value="PPR_1"/>
    <property type="match status" value="1"/>
</dbReference>
<dbReference type="Proteomes" id="UP000593576">
    <property type="component" value="Unassembled WGS sequence"/>
</dbReference>
<dbReference type="Gene3D" id="1.25.40.10">
    <property type="entry name" value="Tetratricopeptide repeat domain"/>
    <property type="match status" value="1"/>
</dbReference>
<accession>A0A7J9LCU2</accession>
<name>A0A7J9LCU2_GOSSC</name>
<organism evidence="2 3">
    <name type="scientific">Gossypium schwendimanii</name>
    <name type="common">Cotton</name>
    <dbReference type="NCBI Taxonomy" id="34291"/>
    <lineage>
        <taxon>Eukaryota</taxon>
        <taxon>Viridiplantae</taxon>
        <taxon>Streptophyta</taxon>
        <taxon>Embryophyta</taxon>
        <taxon>Tracheophyta</taxon>
        <taxon>Spermatophyta</taxon>
        <taxon>Magnoliopsida</taxon>
        <taxon>eudicotyledons</taxon>
        <taxon>Gunneridae</taxon>
        <taxon>Pentapetalae</taxon>
        <taxon>rosids</taxon>
        <taxon>malvids</taxon>
        <taxon>Malvales</taxon>
        <taxon>Malvaceae</taxon>
        <taxon>Malvoideae</taxon>
        <taxon>Gossypium</taxon>
    </lineage>
</organism>
<keyword evidence="1" id="KW-0677">Repeat</keyword>
<sequence length="104" mass="11591">MMGKNLQRDADTTSILDDMLQMGINPNISTFRVLIEAFCKASDFGVAKELFEIGLYVDESKNRVSLSLLVVGGVFFMREVGKEESGKVGVEERMRFSAKFGCQI</sequence>
<dbReference type="EMBL" id="JABFAF010000005">
    <property type="protein sequence ID" value="MBA0856518.1"/>
    <property type="molecule type" value="Genomic_DNA"/>
</dbReference>
<evidence type="ECO:0000313" key="3">
    <source>
        <dbReference type="Proteomes" id="UP000593576"/>
    </source>
</evidence>
<evidence type="ECO:0000313" key="2">
    <source>
        <dbReference type="EMBL" id="MBA0856518.1"/>
    </source>
</evidence>
<reference evidence="2 3" key="1">
    <citation type="journal article" date="2019" name="Genome Biol. Evol.">
        <title>Insights into the evolution of the New World diploid cottons (Gossypium, subgenus Houzingenia) based on genome sequencing.</title>
        <authorList>
            <person name="Grover C.E."/>
            <person name="Arick M.A. 2nd"/>
            <person name="Thrash A."/>
            <person name="Conover J.L."/>
            <person name="Sanders W.S."/>
            <person name="Peterson D.G."/>
            <person name="Frelichowski J.E."/>
            <person name="Scheffler J.A."/>
            <person name="Scheffler B.E."/>
            <person name="Wendel J.F."/>
        </authorList>
    </citation>
    <scope>NUCLEOTIDE SEQUENCE [LARGE SCALE GENOMIC DNA]</scope>
    <source>
        <strain evidence="2">1</strain>
        <tissue evidence="2">Leaf</tissue>
    </source>
</reference>
<evidence type="ECO:0008006" key="4">
    <source>
        <dbReference type="Google" id="ProtNLM"/>
    </source>
</evidence>
<dbReference type="InterPro" id="IPR011990">
    <property type="entry name" value="TPR-like_helical_dom_sf"/>
</dbReference>
<dbReference type="AlphaFoldDB" id="A0A7J9LCU2"/>